<sequence>MFEDRSSRYTGNQELAFAGMRILFGVIWLINTILEANSAYIGRFLTSIVKRLKGQPHVVQTFLHGAIHVVTVLGPRHVAIGTIVLDGLLAISLITGFAVRPMARLGIVYSLALWVTVGGLGGPFQPGSTDPGTAIVYALVFLAVLSVPSEQRLSVGPKSQPVVGTGRIEVVRILFGLLWAFDAFWKWEPAFFEHSLSYLQQADVGQPAWIAAYIGFFISAIQLVGQTAFGIFAAVIETVLAASLLLKRWQEWFLPIGFLYSFGIWTTAEGWGGPYQLGSTGNRGDMLGTTNIYMVVYLYLMIAYLFERRRHKRMSV</sequence>
<dbReference type="OrthoDB" id="5290932at2"/>
<keyword evidence="2" id="KW-1185">Reference proteome</keyword>
<evidence type="ECO:0000313" key="1">
    <source>
        <dbReference type="EMBL" id="RCN56156.1"/>
    </source>
</evidence>
<organism evidence="1 2">
    <name type="scientific">Acidiferrobacter thiooxydans</name>
    <dbReference type="NCBI Taxonomy" id="163359"/>
    <lineage>
        <taxon>Bacteria</taxon>
        <taxon>Pseudomonadati</taxon>
        <taxon>Pseudomonadota</taxon>
        <taxon>Gammaproteobacteria</taxon>
        <taxon>Acidiferrobacterales</taxon>
        <taxon>Acidiferrobacteraceae</taxon>
        <taxon>Acidiferrobacter</taxon>
    </lineage>
</organism>
<dbReference type="EMBL" id="PSYR01000002">
    <property type="protein sequence ID" value="RCN56156.1"/>
    <property type="molecule type" value="Genomic_DNA"/>
</dbReference>
<gene>
    <name evidence="1" type="ORF">C4900_09855</name>
</gene>
<proteinExistence type="predicted"/>
<reference evidence="1 2" key="1">
    <citation type="submission" date="2018-02" db="EMBL/GenBank/DDBJ databases">
        <title>Insights into the biology of acidophilic members of the Acidiferrobacteraceae family derived from comparative genomic analyses.</title>
        <authorList>
            <person name="Issotta F."/>
            <person name="Thyssen C."/>
            <person name="Mena C."/>
            <person name="Moya A."/>
            <person name="Bellenberg S."/>
            <person name="Sproer C."/>
            <person name="Covarrubias P.C."/>
            <person name="Sand W."/>
            <person name="Quatrini R."/>
            <person name="Vera M."/>
        </authorList>
    </citation>
    <scope>NUCLEOTIDE SEQUENCE [LARGE SCALE GENOMIC DNA]</scope>
    <source>
        <strain evidence="2">m-1</strain>
    </source>
</reference>
<evidence type="ECO:0000313" key="2">
    <source>
        <dbReference type="Proteomes" id="UP000253250"/>
    </source>
</evidence>
<accession>A0A1C2FZ62</accession>
<dbReference type="AlphaFoldDB" id="A0A1C2FZ62"/>
<dbReference type="Proteomes" id="UP000253250">
    <property type="component" value="Unassembled WGS sequence"/>
</dbReference>
<protein>
    <submittedName>
        <fullName evidence="1">Uncharacterized protein</fullName>
    </submittedName>
</protein>
<name>A0A1C2FZ62_9GAMM</name>
<comment type="caution">
    <text evidence="1">The sequence shown here is derived from an EMBL/GenBank/DDBJ whole genome shotgun (WGS) entry which is preliminary data.</text>
</comment>
<dbReference type="RefSeq" id="WP_065971724.1">
    <property type="nucleotide sequence ID" value="NZ_CP080624.1"/>
</dbReference>
<dbReference type="STRING" id="163359.A9R16_02360"/>